<dbReference type="Proteomes" id="UP001500171">
    <property type="component" value="Unassembled WGS sequence"/>
</dbReference>
<dbReference type="Pfam" id="PF05840">
    <property type="entry name" value="Phage_GPA"/>
    <property type="match status" value="1"/>
</dbReference>
<comment type="similarity">
    <text evidence="2">Belongs to the phage GPA family.</text>
</comment>
<sequence>MVSFTQQLPLISNKDKYSLFVAMRDYYENVGRFLPNKKVDRTPTAKPIVAKRIPDDISYNEIKLWNIDHEDHAFRSNYIGNLPNYLSSYFTNKYIDLFQSKSRRAANTFLRKTLGGNIKGRLDLLNQKYEADKPSSLTIVFGAEFEKLPTYERESINKLSVDIARHINNLITQKLDESSFSLSANEVNQNSIEHKIYSLILKELNGINVTPPYYADYKNDKLTNENIIKAWAKVTNEDWWRNKLQRRRDTQKEHLAIAVGQVQAKASPYASRSCINEFNEQKRRNRKYLERMAIENEETGEQIPLDLQVYKSIANPAIRRVELMNRMRGFEDIAEEFGYCGAFITLTAPSKYHSVYSRGGFVENWIGNTPQDTQAYLCKVWSRIRAKLSREDIKVFGFRVAEPHHDGTPHWHILVFMRPEDISKAFKIMWIYAMDEDGHEKGAAKNRFEFKMIEKEKGSATGYIAKYISKNIDGYALDDAVDNESGQNLKNMAKAVTAWASRWKIRQFQQIGGAPVTVWRELRRLKDKTVDESVIDPVLASADIGDWAAYTIHQGGPMVKRKDLAVRLSYEEQLNQYEEPIKKINGVFSPIVGLTSYICTRLIKCKIIQKGQTSKALDLKNRAERTPWSSVNNCTQNFKDDADDQREEIKKQLKIIGIPDDDLAVNRLYLRESIKISQNQYLKLDNTLNGVHLIVCNSPQNRQNSTKKPLKISTFDDFEFSF</sequence>
<organism evidence="8 9">
    <name type="scientific">Orbus sasakiae</name>
    <dbReference type="NCBI Taxonomy" id="1078475"/>
    <lineage>
        <taxon>Bacteria</taxon>
        <taxon>Pseudomonadati</taxon>
        <taxon>Pseudomonadota</taxon>
        <taxon>Gammaproteobacteria</taxon>
        <taxon>Orbales</taxon>
        <taxon>Orbaceae</taxon>
        <taxon>Orbus</taxon>
    </lineage>
</organism>
<comment type="caution">
    <text evidence="8">The sequence shown here is derived from an EMBL/GenBank/DDBJ whole genome shotgun (WGS) entry which is preliminary data.</text>
</comment>
<keyword evidence="6" id="KW-0378">Hydrolase</keyword>
<dbReference type="RefSeq" id="WP_345492099.1">
    <property type="nucleotide sequence ID" value="NZ_BAABHY010000006.1"/>
</dbReference>
<keyword evidence="4" id="KW-0540">Nuclease</keyword>
<protein>
    <submittedName>
        <fullName evidence="8">Replication endonuclease</fullName>
    </submittedName>
</protein>
<keyword evidence="3" id="KW-0235">DNA replication</keyword>
<evidence type="ECO:0000313" key="9">
    <source>
        <dbReference type="Proteomes" id="UP001500171"/>
    </source>
</evidence>
<gene>
    <name evidence="8" type="ORF">GCM10023211_21580</name>
</gene>
<evidence type="ECO:0000256" key="6">
    <source>
        <dbReference type="ARBA" id="ARBA00022801"/>
    </source>
</evidence>
<comment type="function">
    <text evidence="1">Possible endonuclease which induces a single-strand cut and initiates DNA replication.</text>
</comment>
<reference evidence="9" key="1">
    <citation type="journal article" date="2019" name="Int. J. Syst. Evol. Microbiol.">
        <title>The Global Catalogue of Microorganisms (GCM) 10K type strain sequencing project: providing services to taxonomists for standard genome sequencing and annotation.</title>
        <authorList>
            <consortium name="The Broad Institute Genomics Platform"/>
            <consortium name="The Broad Institute Genome Sequencing Center for Infectious Disease"/>
            <person name="Wu L."/>
            <person name="Ma J."/>
        </authorList>
    </citation>
    <scope>NUCLEOTIDE SEQUENCE [LARGE SCALE GENOMIC DNA]</scope>
    <source>
        <strain evidence="9">JCM 18050</strain>
    </source>
</reference>
<feature type="domain" description="Replication gene A protein-like" evidence="7">
    <location>
        <begin position="156"/>
        <end position="475"/>
    </location>
</feature>
<evidence type="ECO:0000256" key="3">
    <source>
        <dbReference type="ARBA" id="ARBA00022705"/>
    </source>
</evidence>
<name>A0ABP9ND15_9GAMM</name>
<dbReference type="GO" id="GO:0004519">
    <property type="term" value="F:endonuclease activity"/>
    <property type="evidence" value="ECO:0007669"/>
    <property type="project" value="UniProtKB-KW"/>
</dbReference>
<accession>A0ABP9ND15</accession>
<evidence type="ECO:0000256" key="1">
    <source>
        <dbReference type="ARBA" id="ARBA00003293"/>
    </source>
</evidence>
<evidence type="ECO:0000256" key="4">
    <source>
        <dbReference type="ARBA" id="ARBA00022722"/>
    </source>
</evidence>
<evidence type="ECO:0000256" key="5">
    <source>
        <dbReference type="ARBA" id="ARBA00022759"/>
    </source>
</evidence>
<evidence type="ECO:0000259" key="7">
    <source>
        <dbReference type="Pfam" id="PF05840"/>
    </source>
</evidence>
<keyword evidence="5 8" id="KW-0255">Endonuclease</keyword>
<dbReference type="InterPro" id="IPR008766">
    <property type="entry name" value="Replication_gene_A-like"/>
</dbReference>
<evidence type="ECO:0000256" key="2">
    <source>
        <dbReference type="ARBA" id="ARBA00009260"/>
    </source>
</evidence>
<proteinExistence type="inferred from homology"/>
<evidence type="ECO:0000313" key="8">
    <source>
        <dbReference type="EMBL" id="GAA5113440.1"/>
    </source>
</evidence>
<keyword evidence="9" id="KW-1185">Reference proteome</keyword>
<dbReference type="EMBL" id="BAABHY010000006">
    <property type="protein sequence ID" value="GAA5113440.1"/>
    <property type="molecule type" value="Genomic_DNA"/>
</dbReference>